<keyword evidence="7 13" id="KW-0479">Metal-binding</keyword>
<evidence type="ECO:0000256" key="13">
    <source>
        <dbReference type="PIRSR" id="PIRSR602401-1"/>
    </source>
</evidence>
<dbReference type="Gene3D" id="1.10.630.10">
    <property type="entry name" value="Cytochrome P450"/>
    <property type="match status" value="1"/>
</dbReference>
<dbReference type="Pfam" id="PF00067">
    <property type="entry name" value="p450"/>
    <property type="match status" value="1"/>
</dbReference>
<sequence length="518" mass="57743">MDQLLIAGFCVCALTVVLRYGCGRRSVDDIASLPGPPSSSWLYGNLPELLLDRPYGSNGLKWLAEYGPVHRIRGCFGENRLMVSDPVALRYILANFTTFGKSPTHRFLNPIAFGSGSLLHVTGEQHHRIRGIMNAMFSATNVRGLAPILEKAVLELIERWRSEPIDVVDVYRAMHDTTLQAVGEGVMGYNIRENENYARTYRNLVQAEATLSKAAILADAVLCKFPYSLLNILTLFPSSDIQKLVDHRHANVHLSNILLESKLETLKLESEADNDLFSILVQKNSEASSPMSADEIKDQVGTLTVAGEETTANSLVWALYVLAQNPQWQETIRQEINHWIANHSDRAVDYDQLPFLNAIIKEVLRFYSPLPHADRYCTQDAIVPLSEPIITAGKVLTSLRVKKGTYVTVAISTFHRLTSIWGPDAHEFKPSRWLRDEEVSKSTSLGPYSNLLSFFSGPRVCIGWRFAILETQIILSHLVRNFIFSLLAGSDVQPGCAITLVPMDADGKANLYLHVSPL</sequence>
<dbReference type="InterPro" id="IPR036396">
    <property type="entry name" value="Cyt_P450_sf"/>
</dbReference>
<evidence type="ECO:0000256" key="8">
    <source>
        <dbReference type="ARBA" id="ARBA00022989"/>
    </source>
</evidence>
<dbReference type="OrthoDB" id="1470350at2759"/>
<dbReference type="Proteomes" id="UP000308652">
    <property type="component" value="Unassembled WGS sequence"/>
</dbReference>
<dbReference type="InterPro" id="IPR001128">
    <property type="entry name" value="Cyt_P450"/>
</dbReference>
<keyword evidence="12" id="KW-0472">Membrane</keyword>
<name>A0A5C3LY68_9AGAR</name>
<keyword evidence="10 13" id="KW-0408">Iron</keyword>
<keyword evidence="11" id="KW-0503">Monooxygenase</keyword>
<dbReference type="GO" id="GO:0020037">
    <property type="term" value="F:heme binding"/>
    <property type="evidence" value="ECO:0007669"/>
    <property type="project" value="InterPro"/>
</dbReference>
<keyword evidence="5 13" id="KW-0349">Heme</keyword>
<evidence type="ECO:0000256" key="4">
    <source>
        <dbReference type="ARBA" id="ARBA00010617"/>
    </source>
</evidence>
<dbReference type="GO" id="GO:0005506">
    <property type="term" value="F:iron ion binding"/>
    <property type="evidence" value="ECO:0007669"/>
    <property type="project" value="InterPro"/>
</dbReference>
<dbReference type="GO" id="GO:0016020">
    <property type="term" value="C:membrane"/>
    <property type="evidence" value="ECO:0007669"/>
    <property type="project" value="UniProtKB-SubCell"/>
</dbReference>
<evidence type="ECO:0000256" key="11">
    <source>
        <dbReference type="ARBA" id="ARBA00023033"/>
    </source>
</evidence>
<reference evidence="14 15" key="1">
    <citation type="journal article" date="2019" name="Nat. Ecol. Evol.">
        <title>Megaphylogeny resolves global patterns of mushroom evolution.</title>
        <authorList>
            <person name="Varga T."/>
            <person name="Krizsan K."/>
            <person name="Foldi C."/>
            <person name="Dima B."/>
            <person name="Sanchez-Garcia M."/>
            <person name="Sanchez-Ramirez S."/>
            <person name="Szollosi G.J."/>
            <person name="Szarkandi J.G."/>
            <person name="Papp V."/>
            <person name="Albert L."/>
            <person name="Andreopoulos W."/>
            <person name="Angelini C."/>
            <person name="Antonin V."/>
            <person name="Barry K.W."/>
            <person name="Bougher N.L."/>
            <person name="Buchanan P."/>
            <person name="Buyck B."/>
            <person name="Bense V."/>
            <person name="Catcheside P."/>
            <person name="Chovatia M."/>
            <person name="Cooper J."/>
            <person name="Damon W."/>
            <person name="Desjardin D."/>
            <person name="Finy P."/>
            <person name="Geml J."/>
            <person name="Haridas S."/>
            <person name="Hughes K."/>
            <person name="Justo A."/>
            <person name="Karasinski D."/>
            <person name="Kautmanova I."/>
            <person name="Kiss B."/>
            <person name="Kocsube S."/>
            <person name="Kotiranta H."/>
            <person name="LaButti K.M."/>
            <person name="Lechner B.E."/>
            <person name="Liimatainen K."/>
            <person name="Lipzen A."/>
            <person name="Lukacs Z."/>
            <person name="Mihaltcheva S."/>
            <person name="Morgado L.N."/>
            <person name="Niskanen T."/>
            <person name="Noordeloos M.E."/>
            <person name="Ohm R.A."/>
            <person name="Ortiz-Santana B."/>
            <person name="Ovrebo C."/>
            <person name="Racz N."/>
            <person name="Riley R."/>
            <person name="Savchenko A."/>
            <person name="Shiryaev A."/>
            <person name="Soop K."/>
            <person name="Spirin V."/>
            <person name="Szebenyi C."/>
            <person name="Tomsovsky M."/>
            <person name="Tulloss R.E."/>
            <person name="Uehling J."/>
            <person name="Grigoriev I.V."/>
            <person name="Vagvolgyi C."/>
            <person name="Papp T."/>
            <person name="Martin F.M."/>
            <person name="Miettinen O."/>
            <person name="Hibbett D.S."/>
            <person name="Nagy L.G."/>
        </authorList>
    </citation>
    <scope>NUCLEOTIDE SEQUENCE [LARGE SCALE GENOMIC DNA]</scope>
    <source>
        <strain evidence="14 15">CBS 166.37</strain>
    </source>
</reference>
<dbReference type="PRINTS" id="PR00385">
    <property type="entry name" value="P450"/>
</dbReference>
<evidence type="ECO:0000256" key="12">
    <source>
        <dbReference type="ARBA" id="ARBA00023136"/>
    </source>
</evidence>
<dbReference type="STRING" id="68775.A0A5C3LY68"/>
<evidence type="ECO:0000256" key="7">
    <source>
        <dbReference type="ARBA" id="ARBA00022723"/>
    </source>
</evidence>
<dbReference type="PRINTS" id="PR00463">
    <property type="entry name" value="EP450I"/>
</dbReference>
<feature type="binding site" description="axial binding residue" evidence="13">
    <location>
        <position position="461"/>
    </location>
    <ligand>
        <name>heme</name>
        <dbReference type="ChEBI" id="CHEBI:30413"/>
    </ligand>
    <ligandPart>
        <name>Fe</name>
        <dbReference type="ChEBI" id="CHEBI:18248"/>
    </ligandPart>
</feature>
<evidence type="ECO:0000256" key="6">
    <source>
        <dbReference type="ARBA" id="ARBA00022692"/>
    </source>
</evidence>
<evidence type="ECO:0000313" key="14">
    <source>
        <dbReference type="EMBL" id="TFK37880.1"/>
    </source>
</evidence>
<proteinExistence type="inferred from homology"/>
<comment type="cofactor">
    <cofactor evidence="1 13">
        <name>heme</name>
        <dbReference type="ChEBI" id="CHEBI:30413"/>
    </cofactor>
</comment>
<evidence type="ECO:0000256" key="2">
    <source>
        <dbReference type="ARBA" id="ARBA00004370"/>
    </source>
</evidence>
<dbReference type="InterPro" id="IPR002401">
    <property type="entry name" value="Cyt_P450_E_grp-I"/>
</dbReference>
<comment type="pathway">
    <text evidence="3">Secondary metabolite biosynthesis; terpenoid biosynthesis.</text>
</comment>
<organism evidence="14 15">
    <name type="scientific">Crucibulum laeve</name>
    <dbReference type="NCBI Taxonomy" id="68775"/>
    <lineage>
        <taxon>Eukaryota</taxon>
        <taxon>Fungi</taxon>
        <taxon>Dikarya</taxon>
        <taxon>Basidiomycota</taxon>
        <taxon>Agaricomycotina</taxon>
        <taxon>Agaricomycetes</taxon>
        <taxon>Agaricomycetidae</taxon>
        <taxon>Agaricales</taxon>
        <taxon>Agaricineae</taxon>
        <taxon>Nidulariaceae</taxon>
        <taxon>Crucibulum</taxon>
    </lineage>
</organism>
<evidence type="ECO:0000256" key="1">
    <source>
        <dbReference type="ARBA" id="ARBA00001971"/>
    </source>
</evidence>
<evidence type="ECO:0000256" key="9">
    <source>
        <dbReference type="ARBA" id="ARBA00023002"/>
    </source>
</evidence>
<protein>
    <submittedName>
        <fullName evidence="14">Cytochrome P450</fullName>
    </submittedName>
</protein>
<dbReference type="EMBL" id="ML213606">
    <property type="protein sequence ID" value="TFK37880.1"/>
    <property type="molecule type" value="Genomic_DNA"/>
</dbReference>
<keyword evidence="15" id="KW-1185">Reference proteome</keyword>
<dbReference type="PANTHER" id="PTHR24305">
    <property type="entry name" value="CYTOCHROME P450"/>
    <property type="match status" value="1"/>
</dbReference>
<comment type="similarity">
    <text evidence="4">Belongs to the cytochrome P450 family.</text>
</comment>
<dbReference type="InterPro" id="IPR050121">
    <property type="entry name" value="Cytochrome_P450_monoxygenase"/>
</dbReference>
<evidence type="ECO:0000256" key="10">
    <source>
        <dbReference type="ARBA" id="ARBA00023004"/>
    </source>
</evidence>
<dbReference type="GO" id="GO:0004497">
    <property type="term" value="F:monooxygenase activity"/>
    <property type="evidence" value="ECO:0007669"/>
    <property type="project" value="UniProtKB-KW"/>
</dbReference>
<dbReference type="GO" id="GO:0016705">
    <property type="term" value="F:oxidoreductase activity, acting on paired donors, with incorporation or reduction of molecular oxygen"/>
    <property type="evidence" value="ECO:0007669"/>
    <property type="project" value="InterPro"/>
</dbReference>
<dbReference type="PANTHER" id="PTHR24305:SF166">
    <property type="entry name" value="CYTOCHROME P450 12A4, MITOCHONDRIAL-RELATED"/>
    <property type="match status" value="1"/>
</dbReference>
<keyword evidence="9" id="KW-0560">Oxidoreductase</keyword>
<gene>
    <name evidence="14" type="ORF">BDQ12DRAFT_736043</name>
</gene>
<keyword evidence="8" id="KW-1133">Transmembrane helix</keyword>
<accession>A0A5C3LY68</accession>
<keyword evidence="6" id="KW-0812">Transmembrane</keyword>
<evidence type="ECO:0000256" key="5">
    <source>
        <dbReference type="ARBA" id="ARBA00022617"/>
    </source>
</evidence>
<dbReference type="AlphaFoldDB" id="A0A5C3LY68"/>
<evidence type="ECO:0000313" key="15">
    <source>
        <dbReference type="Proteomes" id="UP000308652"/>
    </source>
</evidence>
<dbReference type="SUPFAM" id="SSF48264">
    <property type="entry name" value="Cytochrome P450"/>
    <property type="match status" value="1"/>
</dbReference>
<comment type="subcellular location">
    <subcellularLocation>
        <location evidence="2">Membrane</location>
    </subcellularLocation>
</comment>
<evidence type="ECO:0000256" key="3">
    <source>
        <dbReference type="ARBA" id="ARBA00004721"/>
    </source>
</evidence>